<dbReference type="InterPro" id="IPR001640">
    <property type="entry name" value="Lgt"/>
</dbReference>
<keyword evidence="6 7" id="KW-0472">Membrane</keyword>
<feature type="transmembrane region" description="Helical" evidence="7">
    <location>
        <begin position="12"/>
        <end position="33"/>
    </location>
</feature>
<keyword evidence="2 7" id="KW-1003">Cell membrane</keyword>
<feature type="transmembrane region" description="Helical" evidence="7">
    <location>
        <begin position="271"/>
        <end position="294"/>
    </location>
</feature>
<gene>
    <name evidence="7" type="primary">lgt</name>
    <name evidence="8" type="ORF">J7S20_07430</name>
</gene>
<proteinExistence type="inferred from homology"/>
<sequence>MRCSYWCLAYRYGALALILSQVAAASGHYLHFTDLGLSPVALPIHLFGHEFDLKWYSLAYISGILVGWWYLLKLLDQPGAPMARRHADDLVFYATLGIILGGRIGYILFYHIDMVTRPLEMFRLWDGGMSFHGGVIGTSLAIIYLARKNGLNWLRIHDYVAACVPFGLFFGRLANFVNGELWGKPTTVPWAIVFPHTVAGGMDPPRHPSQLYEAGLEGIVLFAVLAFMFWRTDARYQPGKLVGTFLLGYGLSRFFVEFFREADSQFQGTFLYTTIHMGQILTLPMIIGGVYLIWTAKGRRERIEPVAGTESVA</sequence>
<keyword evidence="9" id="KW-1185">Reference proteome</keyword>
<evidence type="ECO:0000256" key="5">
    <source>
        <dbReference type="ARBA" id="ARBA00022989"/>
    </source>
</evidence>
<dbReference type="Pfam" id="PF01790">
    <property type="entry name" value="LGT"/>
    <property type="match status" value="1"/>
</dbReference>
<feature type="transmembrane region" description="Helical" evidence="7">
    <location>
        <begin position="91"/>
        <end position="109"/>
    </location>
</feature>
<dbReference type="EC" id="2.5.1.145" evidence="7"/>
<comment type="similarity">
    <text evidence="1 7">Belongs to the Lgt family.</text>
</comment>
<accession>A0A8T4IE40</accession>
<organism evidence="8 9">
    <name type="scientific">Stakelama marina</name>
    <dbReference type="NCBI Taxonomy" id="2826939"/>
    <lineage>
        <taxon>Bacteria</taxon>
        <taxon>Pseudomonadati</taxon>
        <taxon>Pseudomonadota</taxon>
        <taxon>Alphaproteobacteria</taxon>
        <taxon>Sphingomonadales</taxon>
        <taxon>Sphingomonadaceae</taxon>
        <taxon>Stakelama</taxon>
    </lineage>
</organism>
<protein>
    <recommendedName>
        <fullName evidence="7">Phosphatidylglycerol--prolipoprotein diacylglyceryl transferase</fullName>
        <ecNumber evidence="7">2.5.1.145</ecNumber>
    </recommendedName>
</protein>
<name>A0A8T4IE40_9SPHN</name>
<keyword evidence="4 7" id="KW-0812">Transmembrane</keyword>
<evidence type="ECO:0000256" key="4">
    <source>
        <dbReference type="ARBA" id="ARBA00022692"/>
    </source>
</evidence>
<feature type="transmembrane region" description="Helical" evidence="7">
    <location>
        <begin position="241"/>
        <end position="259"/>
    </location>
</feature>
<dbReference type="EMBL" id="JAGRQC010000002">
    <property type="protein sequence ID" value="MBR0552332.1"/>
    <property type="molecule type" value="Genomic_DNA"/>
</dbReference>
<comment type="subcellular location">
    <subcellularLocation>
        <location evidence="7">Cell membrane</location>
        <topology evidence="7">Multi-pass membrane protein</topology>
    </subcellularLocation>
</comment>
<dbReference type="GO" id="GO:0005886">
    <property type="term" value="C:plasma membrane"/>
    <property type="evidence" value="ECO:0007669"/>
    <property type="project" value="UniProtKB-SubCell"/>
</dbReference>
<feature type="transmembrane region" description="Helical" evidence="7">
    <location>
        <begin position="53"/>
        <end position="71"/>
    </location>
</feature>
<evidence type="ECO:0000313" key="9">
    <source>
        <dbReference type="Proteomes" id="UP000676996"/>
    </source>
</evidence>
<reference evidence="8" key="1">
    <citation type="submission" date="2021-04" db="EMBL/GenBank/DDBJ databases">
        <title>Ouciella asimina sp. nov., isolated from the surface seawater in the hydrothermal field of Okinawa Trough.</title>
        <authorList>
            <person name="Shuang W."/>
        </authorList>
    </citation>
    <scope>NUCLEOTIDE SEQUENCE</scope>
    <source>
        <strain evidence="8">LXI357</strain>
    </source>
</reference>
<comment type="pathway">
    <text evidence="7">Protein modification; lipoprotein biosynthesis (diacylglyceryl transfer).</text>
</comment>
<dbReference type="NCBIfam" id="TIGR00544">
    <property type="entry name" value="lgt"/>
    <property type="match status" value="1"/>
</dbReference>
<feature type="transmembrane region" description="Helical" evidence="7">
    <location>
        <begin position="159"/>
        <end position="177"/>
    </location>
</feature>
<evidence type="ECO:0000256" key="6">
    <source>
        <dbReference type="ARBA" id="ARBA00023136"/>
    </source>
</evidence>
<feature type="transmembrane region" description="Helical" evidence="7">
    <location>
        <begin position="129"/>
        <end position="147"/>
    </location>
</feature>
<feature type="transmembrane region" description="Helical" evidence="7">
    <location>
        <begin position="211"/>
        <end position="229"/>
    </location>
</feature>
<keyword evidence="3 7" id="KW-0808">Transferase</keyword>
<keyword evidence="8" id="KW-0328">Glycosyltransferase</keyword>
<dbReference type="PROSITE" id="PS01311">
    <property type="entry name" value="LGT"/>
    <property type="match status" value="1"/>
</dbReference>
<dbReference type="AlphaFoldDB" id="A0A8T4IE40"/>
<evidence type="ECO:0000256" key="7">
    <source>
        <dbReference type="HAMAP-Rule" id="MF_01147"/>
    </source>
</evidence>
<dbReference type="PANTHER" id="PTHR30589">
    <property type="entry name" value="PROLIPOPROTEIN DIACYLGLYCERYL TRANSFERASE"/>
    <property type="match status" value="1"/>
</dbReference>
<comment type="function">
    <text evidence="7">Catalyzes the transfer of the diacylglyceryl group from phosphatidylglycerol to the sulfhydryl group of the N-terminal cysteine of a prolipoprotein, the first step in the formation of mature lipoproteins.</text>
</comment>
<comment type="catalytic activity">
    <reaction evidence="7">
        <text>L-cysteinyl-[prolipoprotein] + a 1,2-diacyl-sn-glycero-3-phospho-(1'-sn-glycerol) = an S-1,2-diacyl-sn-glyceryl-L-cysteinyl-[prolipoprotein] + sn-glycerol 1-phosphate + H(+)</text>
        <dbReference type="Rhea" id="RHEA:56712"/>
        <dbReference type="Rhea" id="RHEA-COMP:14679"/>
        <dbReference type="Rhea" id="RHEA-COMP:14680"/>
        <dbReference type="ChEBI" id="CHEBI:15378"/>
        <dbReference type="ChEBI" id="CHEBI:29950"/>
        <dbReference type="ChEBI" id="CHEBI:57685"/>
        <dbReference type="ChEBI" id="CHEBI:64716"/>
        <dbReference type="ChEBI" id="CHEBI:140658"/>
        <dbReference type="EC" id="2.5.1.145"/>
    </reaction>
</comment>
<keyword evidence="5 7" id="KW-1133">Transmembrane helix</keyword>
<evidence type="ECO:0000313" key="8">
    <source>
        <dbReference type="EMBL" id="MBR0552332.1"/>
    </source>
</evidence>
<feature type="binding site" evidence="7">
    <location>
        <position position="172"/>
    </location>
    <ligand>
        <name>a 1,2-diacyl-sn-glycero-3-phospho-(1'-sn-glycerol)</name>
        <dbReference type="ChEBI" id="CHEBI:64716"/>
    </ligand>
</feature>
<dbReference type="GO" id="GO:0042158">
    <property type="term" value="P:lipoprotein biosynthetic process"/>
    <property type="evidence" value="ECO:0007669"/>
    <property type="project" value="UniProtKB-UniRule"/>
</dbReference>
<dbReference type="HAMAP" id="MF_01147">
    <property type="entry name" value="Lgt"/>
    <property type="match status" value="1"/>
</dbReference>
<evidence type="ECO:0000256" key="1">
    <source>
        <dbReference type="ARBA" id="ARBA00007150"/>
    </source>
</evidence>
<evidence type="ECO:0000256" key="3">
    <source>
        <dbReference type="ARBA" id="ARBA00022679"/>
    </source>
</evidence>
<comment type="caution">
    <text evidence="8">The sequence shown here is derived from an EMBL/GenBank/DDBJ whole genome shotgun (WGS) entry which is preliminary data.</text>
</comment>
<dbReference type="Proteomes" id="UP000676996">
    <property type="component" value="Unassembled WGS sequence"/>
</dbReference>
<dbReference type="GO" id="GO:0008961">
    <property type="term" value="F:phosphatidylglycerol-prolipoprotein diacylglyceryl transferase activity"/>
    <property type="evidence" value="ECO:0007669"/>
    <property type="project" value="UniProtKB-UniRule"/>
</dbReference>
<dbReference type="PANTHER" id="PTHR30589:SF0">
    <property type="entry name" value="PHOSPHATIDYLGLYCEROL--PROLIPOPROTEIN DIACYLGLYCERYL TRANSFERASE"/>
    <property type="match status" value="1"/>
</dbReference>
<evidence type="ECO:0000256" key="2">
    <source>
        <dbReference type="ARBA" id="ARBA00022475"/>
    </source>
</evidence>